<feature type="region of interest" description="Disordered" evidence="1">
    <location>
        <begin position="14"/>
        <end position="35"/>
    </location>
</feature>
<evidence type="ECO:0000256" key="1">
    <source>
        <dbReference type="SAM" id="MobiDB-lite"/>
    </source>
</evidence>
<evidence type="ECO:0000313" key="2">
    <source>
        <dbReference type="EMBL" id="KRZ28373.1"/>
    </source>
</evidence>
<evidence type="ECO:0000313" key="3">
    <source>
        <dbReference type="Proteomes" id="UP000054826"/>
    </source>
</evidence>
<name>A0A0V1J186_TRIPS</name>
<gene>
    <name evidence="2" type="ORF">T4C_8190</name>
</gene>
<proteinExistence type="predicted"/>
<dbReference type="AlphaFoldDB" id="A0A0V1J186"/>
<sequence>MHLASTFLPVTQVDTGDSLLEAGTTDRGRHEADRGRHEAELWMKTYGEGRLCVLPAQQSEGGQSSLLFGQVERTLPDPGAGKA</sequence>
<reference evidence="2 3" key="1">
    <citation type="submission" date="2015-01" db="EMBL/GenBank/DDBJ databases">
        <title>Evolution of Trichinella species and genotypes.</title>
        <authorList>
            <person name="Korhonen P.K."/>
            <person name="Edoardo P."/>
            <person name="Giuseppe L.R."/>
            <person name="Gasser R.B."/>
        </authorList>
    </citation>
    <scope>NUCLEOTIDE SEQUENCE [LARGE SCALE GENOMIC DNA]</scope>
    <source>
        <strain evidence="2">ISS176</strain>
    </source>
</reference>
<accession>A0A0V1J186</accession>
<comment type="caution">
    <text evidence="2">The sequence shown here is derived from an EMBL/GenBank/DDBJ whole genome shotgun (WGS) entry which is preliminary data.</text>
</comment>
<dbReference type="Proteomes" id="UP000054826">
    <property type="component" value="Unassembled WGS sequence"/>
</dbReference>
<feature type="compositionally biased region" description="Basic and acidic residues" evidence="1">
    <location>
        <begin position="24"/>
        <end position="35"/>
    </location>
</feature>
<protein>
    <submittedName>
        <fullName evidence="2">Uncharacterized protein</fullName>
    </submittedName>
</protein>
<feature type="region of interest" description="Disordered" evidence="1">
    <location>
        <begin position="63"/>
        <end position="83"/>
    </location>
</feature>
<dbReference type="EMBL" id="JYDV01000154">
    <property type="protein sequence ID" value="KRZ28373.1"/>
    <property type="molecule type" value="Genomic_DNA"/>
</dbReference>
<organism evidence="2 3">
    <name type="scientific">Trichinella pseudospiralis</name>
    <name type="common">Parasitic roundworm</name>
    <dbReference type="NCBI Taxonomy" id="6337"/>
    <lineage>
        <taxon>Eukaryota</taxon>
        <taxon>Metazoa</taxon>
        <taxon>Ecdysozoa</taxon>
        <taxon>Nematoda</taxon>
        <taxon>Enoplea</taxon>
        <taxon>Dorylaimia</taxon>
        <taxon>Trichinellida</taxon>
        <taxon>Trichinellidae</taxon>
        <taxon>Trichinella</taxon>
    </lineage>
</organism>